<evidence type="ECO:0000256" key="3">
    <source>
        <dbReference type="ARBA" id="ARBA00022741"/>
    </source>
</evidence>
<reference evidence="6 9" key="2">
    <citation type="submission" date="2020-08" db="EMBL/GenBank/DDBJ databases">
        <title>Genomic Encyclopedia of Type Strains, Phase III (KMG-III): the genomes of soil and plant-associated and newly described type strains.</title>
        <authorList>
            <person name="Whitman W."/>
        </authorList>
    </citation>
    <scope>NUCLEOTIDE SEQUENCE [LARGE SCALE GENOMIC DNA]</scope>
    <source>
        <strain evidence="6 9">CECT 4113</strain>
    </source>
</reference>
<dbReference type="PANTHER" id="PTHR46743:SF2">
    <property type="entry name" value="TEICHOIC ACIDS EXPORT ATP-BINDING PROTEIN TAGH"/>
    <property type="match status" value="1"/>
</dbReference>
<dbReference type="GO" id="GO:0016887">
    <property type="term" value="F:ATP hydrolysis activity"/>
    <property type="evidence" value="ECO:0007669"/>
    <property type="project" value="InterPro"/>
</dbReference>
<dbReference type="Proteomes" id="UP000277279">
    <property type="component" value="Unassembled WGS sequence"/>
</dbReference>
<keyword evidence="3" id="KW-0547">Nucleotide-binding</keyword>
<dbReference type="Pfam" id="PF00005">
    <property type="entry name" value="ABC_tran"/>
    <property type="match status" value="1"/>
</dbReference>
<dbReference type="EMBL" id="JACHXH010000004">
    <property type="protein sequence ID" value="MBB3133603.1"/>
    <property type="molecule type" value="Genomic_DNA"/>
</dbReference>
<evidence type="ECO:0000256" key="1">
    <source>
        <dbReference type="ARBA" id="ARBA00005417"/>
    </source>
</evidence>
<dbReference type="GO" id="GO:0005524">
    <property type="term" value="F:ATP binding"/>
    <property type="evidence" value="ECO:0007669"/>
    <property type="project" value="UniProtKB-KW"/>
</dbReference>
<dbReference type="InterPro" id="IPR027417">
    <property type="entry name" value="P-loop_NTPase"/>
</dbReference>
<organism evidence="7 8">
    <name type="scientific">Rhizobium pisi</name>
    <dbReference type="NCBI Taxonomy" id="574561"/>
    <lineage>
        <taxon>Bacteria</taxon>
        <taxon>Pseudomonadati</taxon>
        <taxon>Pseudomonadota</taxon>
        <taxon>Alphaproteobacteria</taxon>
        <taxon>Hyphomicrobiales</taxon>
        <taxon>Rhizobiaceae</taxon>
        <taxon>Rhizobium/Agrobacterium group</taxon>
        <taxon>Rhizobium</taxon>
    </lineage>
</organism>
<dbReference type="Gene3D" id="2.70.50.60">
    <property type="entry name" value="abc- transporter (atp binding component) like domain"/>
    <property type="match status" value="1"/>
</dbReference>
<name>A0A3R9AZR2_9HYPH</name>
<dbReference type="GO" id="GO:0140359">
    <property type="term" value="F:ABC-type transporter activity"/>
    <property type="evidence" value="ECO:0007669"/>
    <property type="project" value="InterPro"/>
</dbReference>
<protein>
    <submittedName>
        <fullName evidence="7">ABC transporter ATP-binding protein</fullName>
    </submittedName>
    <submittedName>
        <fullName evidence="6">Lipopolysaccharide transport system ATP-binding protein</fullName>
    </submittedName>
</protein>
<evidence type="ECO:0000256" key="2">
    <source>
        <dbReference type="ARBA" id="ARBA00022448"/>
    </source>
</evidence>
<dbReference type="Proteomes" id="UP000518315">
    <property type="component" value="Unassembled WGS sequence"/>
</dbReference>
<evidence type="ECO:0000259" key="5">
    <source>
        <dbReference type="PROSITE" id="PS50893"/>
    </source>
</evidence>
<dbReference type="InterPro" id="IPR003593">
    <property type="entry name" value="AAA+_ATPase"/>
</dbReference>
<dbReference type="SUPFAM" id="SSF52540">
    <property type="entry name" value="P-loop containing nucleoside triphosphate hydrolases"/>
    <property type="match status" value="1"/>
</dbReference>
<evidence type="ECO:0000313" key="6">
    <source>
        <dbReference type="EMBL" id="MBB3133603.1"/>
    </source>
</evidence>
<dbReference type="SMART" id="SM00382">
    <property type="entry name" value="AAA"/>
    <property type="match status" value="1"/>
</dbReference>
<dbReference type="Pfam" id="PF14524">
    <property type="entry name" value="Wzt_C"/>
    <property type="match status" value="1"/>
</dbReference>
<dbReference type="InterPro" id="IPR029439">
    <property type="entry name" value="Wzt_C"/>
</dbReference>
<evidence type="ECO:0000313" key="7">
    <source>
        <dbReference type="EMBL" id="RSB81617.1"/>
    </source>
</evidence>
<accession>A0A3R9AZR2</accession>
<keyword evidence="4 7" id="KW-0067">ATP-binding</keyword>
<sequence length="455" mass="49959">MSDNWAIRAQGVSKKFGLTLRQSMKYGLRDSVRKLAGRSSTTDVLREGEFWAVNDVSFQLNGGEALGIMGVNGCGKTTLLRILNGVYAPDKGRIQIRGRVGALIAAGAGFAPMLTGRENVYVNGALLGLSTREIDGLMDEIIAFSELDHFIDLPVRNYSSGMYVRLGFAIAALSRPDVLLMDEVLAVGDLNFQKKCFDHILQLKRQGAAIILVSHSPGAIWSVCDRGLFMNRGSVLVDGPAEETIRAYDDQNSRNAAIASSQFERAVSAHYKDTLDKEESKAEYGHSKGGTGDVVCTSVTINGESGPRIGGEFQFKESIEIVAEIEVKEPQENLLFRYTIDAVHYRFIATLDNYEQGLALPKVMPGHYVLKVRVQAPNFRPGAYVANIGITRKEVGVHLFYWFGAARFVVLHPRDLFLYADSNAVMHLNSTFELKPSPHALPEIANVIVDGRSQA</sequence>
<comment type="similarity">
    <text evidence="1">Belongs to the ABC transporter superfamily.</text>
</comment>
<dbReference type="AlphaFoldDB" id="A0A3R9AZR2"/>
<evidence type="ECO:0000256" key="4">
    <source>
        <dbReference type="ARBA" id="ARBA00022840"/>
    </source>
</evidence>
<keyword evidence="9" id="KW-1185">Reference proteome</keyword>
<dbReference type="EMBL" id="RJJT01000004">
    <property type="protein sequence ID" value="RSB81617.1"/>
    <property type="molecule type" value="Genomic_DNA"/>
</dbReference>
<comment type="caution">
    <text evidence="7">The sequence shown here is derived from an EMBL/GenBank/DDBJ whole genome shotgun (WGS) entry which is preliminary data.</text>
</comment>
<reference evidence="7 8" key="1">
    <citation type="submission" date="2018-11" db="EMBL/GenBank/DDBJ databases">
        <authorList>
            <person name="Huo Y."/>
        </authorList>
    </citation>
    <scope>NUCLEOTIDE SEQUENCE [LARGE SCALE GENOMIC DNA]</scope>
    <source>
        <strain evidence="7 8">DSM 30132</strain>
    </source>
</reference>
<evidence type="ECO:0000313" key="8">
    <source>
        <dbReference type="Proteomes" id="UP000277279"/>
    </source>
</evidence>
<dbReference type="CDD" id="cd03220">
    <property type="entry name" value="ABC_KpsT_Wzt"/>
    <property type="match status" value="1"/>
</dbReference>
<proteinExistence type="inferred from homology"/>
<evidence type="ECO:0000313" key="9">
    <source>
        <dbReference type="Proteomes" id="UP000518315"/>
    </source>
</evidence>
<dbReference type="OrthoDB" id="9778870at2"/>
<gene>
    <name evidence="7" type="ORF">EFD55_06535</name>
    <name evidence="6" type="ORF">FHS26_001316</name>
</gene>
<feature type="domain" description="ABC transporter" evidence="5">
    <location>
        <begin position="26"/>
        <end position="257"/>
    </location>
</feature>
<dbReference type="PANTHER" id="PTHR46743">
    <property type="entry name" value="TEICHOIC ACIDS EXPORT ATP-BINDING PROTEIN TAGH"/>
    <property type="match status" value="1"/>
</dbReference>
<dbReference type="Gene3D" id="3.40.50.300">
    <property type="entry name" value="P-loop containing nucleotide triphosphate hydrolases"/>
    <property type="match status" value="1"/>
</dbReference>
<dbReference type="PROSITE" id="PS50893">
    <property type="entry name" value="ABC_TRANSPORTER_2"/>
    <property type="match status" value="1"/>
</dbReference>
<dbReference type="InterPro" id="IPR050683">
    <property type="entry name" value="Bact_Polysacc_Export_ATP-bd"/>
</dbReference>
<dbReference type="CDD" id="cd10147">
    <property type="entry name" value="Wzt_C-like"/>
    <property type="match status" value="1"/>
</dbReference>
<dbReference type="InterPro" id="IPR003439">
    <property type="entry name" value="ABC_transporter-like_ATP-bd"/>
</dbReference>
<dbReference type="GO" id="GO:0016020">
    <property type="term" value="C:membrane"/>
    <property type="evidence" value="ECO:0007669"/>
    <property type="project" value="InterPro"/>
</dbReference>
<keyword evidence="2" id="KW-0813">Transport</keyword>
<dbReference type="InterPro" id="IPR015860">
    <property type="entry name" value="ABC_transpr_TagH-like"/>
</dbReference>
<dbReference type="RefSeq" id="WP_125843800.1">
    <property type="nucleotide sequence ID" value="NZ_JACHXH010000004.1"/>
</dbReference>